<sequence>MTEVIGPKRTWNEGVVCKGPTLPPLRTATRTDSDSWDAAYSREIRNHDEDADDEGTVWFSESGAEEAILEQLDALEEQGMLRRALNASSGQKPSTFLDLGTGNGHLLFSLCEEDEEGKCWNGEMFGIDYSAISVQLARRIASTKAADSVRFDKWDLLSEPPGAWLRDGFDVVLDKGTFDAISLMPHSGSLRHPCDVYREKVVPLIVPGGLFVITSCNWTKDELLDWLTPQDGELQYYSEAKYPTFTFGGHTGQSIVTVVLRKGRP</sequence>
<dbReference type="Proteomes" id="UP001324427">
    <property type="component" value="Unassembled WGS sequence"/>
</dbReference>
<dbReference type="InterPro" id="IPR029063">
    <property type="entry name" value="SAM-dependent_MTases_sf"/>
</dbReference>
<dbReference type="GO" id="GO:0005737">
    <property type="term" value="C:cytoplasm"/>
    <property type="evidence" value="ECO:0007669"/>
    <property type="project" value="UniProtKB-SubCell"/>
</dbReference>
<dbReference type="InterPro" id="IPR025714">
    <property type="entry name" value="Methyltranfer_dom"/>
</dbReference>
<evidence type="ECO:0000256" key="1">
    <source>
        <dbReference type="ARBA" id="ARBA00022490"/>
    </source>
</evidence>
<name>A0AAV9J941_9PEZI</name>
<comment type="function">
    <text evidence="5">S-adenosyl-L-methionine-dependent protein-lysine N-methyltransferase that mono- and dimethylates elongation factor 1-alpha at 'Lys-316'. May play a role in intracellular transport.</text>
</comment>
<dbReference type="HAMAP" id="MF_03188">
    <property type="entry name" value="Methyltr_EFM4"/>
    <property type="match status" value="1"/>
</dbReference>
<dbReference type="GO" id="GO:0032259">
    <property type="term" value="P:methylation"/>
    <property type="evidence" value="ECO:0007669"/>
    <property type="project" value="UniProtKB-KW"/>
</dbReference>
<evidence type="ECO:0000256" key="5">
    <source>
        <dbReference type="HAMAP-Rule" id="MF_03188"/>
    </source>
</evidence>
<comment type="subcellular location">
    <subcellularLocation>
        <location evidence="5">Cytoplasm</location>
    </subcellularLocation>
</comment>
<keyword evidence="3 5" id="KW-0808">Transferase</keyword>
<feature type="domain" description="Methyltransferase" evidence="6">
    <location>
        <begin position="94"/>
        <end position="224"/>
    </location>
</feature>
<keyword evidence="1 5" id="KW-0963">Cytoplasm</keyword>
<keyword evidence="4 5" id="KW-0949">S-adenosyl-L-methionine</keyword>
<dbReference type="Pfam" id="PF13847">
    <property type="entry name" value="Methyltransf_31"/>
    <property type="match status" value="1"/>
</dbReference>
<evidence type="ECO:0000256" key="4">
    <source>
        <dbReference type="ARBA" id="ARBA00022691"/>
    </source>
</evidence>
<comment type="caution">
    <text evidence="7">The sequence shown here is derived from an EMBL/GenBank/DDBJ whole genome shotgun (WGS) entry which is preliminary data.</text>
</comment>
<keyword evidence="5" id="KW-0813">Transport</keyword>
<gene>
    <name evidence="5" type="primary">EFM4</name>
    <name evidence="7" type="ORF">LTR36_008003</name>
</gene>
<dbReference type="EC" id="2.1.1.-" evidence="5"/>
<dbReference type="GO" id="GO:0016192">
    <property type="term" value="P:vesicle-mediated transport"/>
    <property type="evidence" value="ECO:0007669"/>
    <property type="project" value="UniProtKB-UniRule"/>
</dbReference>
<comment type="similarity">
    <text evidence="5">Belongs to the class I-like SAM-binding methyltransferase superfamily. EFM4 family.</text>
</comment>
<evidence type="ECO:0000259" key="6">
    <source>
        <dbReference type="Pfam" id="PF13847"/>
    </source>
</evidence>
<evidence type="ECO:0000313" key="7">
    <source>
        <dbReference type="EMBL" id="KAK4541402.1"/>
    </source>
</evidence>
<dbReference type="PANTHER" id="PTHR12843">
    <property type="entry name" value="PROTEIN-LYSINE N-METHYLTRANSFERASE METTL10"/>
    <property type="match status" value="1"/>
</dbReference>
<dbReference type="PANTHER" id="PTHR12843:SF5">
    <property type="entry name" value="EEF1A LYSINE METHYLTRANSFERASE 2"/>
    <property type="match status" value="1"/>
</dbReference>
<evidence type="ECO:0000256" key="2">
    <source>
        <dbReference type="ARBA" id="ARBA00022603"/>
    </source>
</evidence>
<dbReference type="InterPro" id="IPR026635">
    <property type="entry name" value="Efm4/METTL10"/>
</dbReference>
<proteinExistence type="inferred from homology"/>
<protein>
    <recommendedName>
        <fullName evidence="5">Protein-lysine N-methyltransferase EFM4</fullName>
        <ecNumber evidence="5">2.1.1.-</ecNumber>
    </recommendedName>
    <alternativeName>
        <fullName evidence="5">Elongation factor methyltransferase 4</fullName>
    </alternativeName>
</protein>
<dbReference type="GO" id="GO:0016279">
    <property type="term" value="F:protein-lysine N-methyltransferase activity"/>
    <property type="evidence" value="ECO:0007669"/>
    <property type="project" value="UniProtKB-UniRule"/>
</dbReference>
<dbReference type="Gene3D" id="3.40.50.150">
    <property type="entry name" value="Vaccinia Virus protein VP39"/>
    <property type="match status" value="1"/>
</dbReference>
<keyword evidence="2 5" id="KW-0489">Methyltransferase</keyword>
<dbReference type="SUPFAM" id="SSF53335">
    <property type="entry name" value="S-adenosyl-L-methionine-dependent methyltransferases"/>
    <property type="match status" value="1"/>
</dbReference>
<accession>A0AAV9J941</accession>
<reference evidence="7 8" key="1">
    <citation type="submission" date="2021-11" db="EMBL/GenBank/DDBJ databases">
        <title>Black yeast isolated from Biological Soil Crust.</title>
        <authorList>
            <person name="Kurbessoian T."/>
        </authorList>
    </citation>
    <scope>NUCLEOTIDE SEQUENCE [LARGE SCALE GENOMIC DNA]</scope>
    <source>
        <strain evidence="7 8">CCFEE 5522</strain>
    </source>
</reference>
<evidence type="ECO:0000256" key="3">
    <source>
        <dbReference type="ARBA" id="ARBA00022679"/>
    </source>
</evidence>
<dbReference type="CDD" id="cd02440">
    <property type="entry name" value="AdoMet_MTases"/>
    <property type="match status" value="1"/>
</dbReference>
<evidence type="ECO:0000313" key="8">
    <source>
        <dbReference type="Proteomes" id="UP001324427"/>
    </source>
</evidence>
<keyword evidence="8" id="KW-1185">Reference proteome</keyword>
<dbReference type="EMBL" id="JAVFHQ010000053">
    <property type="protein sequence ID" value="KAK4541402.1"/>
    <property type="molecule type" value="Genomic_DNA"/>
</dbReference>
<organism evidence="7 8">
    <name type="scientific">Oleoguttula mirabilis</name>
    <dbReference type="NCBI Taxonomy" id="1507867"/>
    <lineage>
        <taxon>Eukaryota</taxon>
        <taxon>Fungi</taxon>
        <taxon>Dikarya</taxon>
        <taxon>Ascomycota</taxon>
        <taxon>Pezizomycotina</taxon>
        <taxon>Dothideomycetes</taxon>
        <taxon>Dothideomycetidae</taxon>
        <taxon>Mycosphaerellales</taxon>
        <taxon>Teratosphaeriaceae</taxon>
        <taxon>Oleoguttula</taxon>
    </lineage>
</organism>
<dbReference type="AlphaFoldDB" id="A0AAV9J941"/>